<dbReference type="PANTHER" id="PTHR28037:SF1">
    <property type="entry name" value="ALCOHOL O-ACETYLTRANSFERASE 1-RELATED"/>
    <property type="match status" value="1"/>
</dbReference>
<dbReference type="OrthoDB" id="10016361at2759"/>
<evidence type="ECO:0000313" key="4">
    <source>
        <dbReference type="EMBL" id="CAF3671910.1"/>
    </source>
</evidence>
<comment type="caution">
    <text evidence="7">The sequence shown here is derived from an EMBL/GenBank/DDBJ whole genome shotgun (WGS) entry which is preliminary data.</text>
</comment>
<dbReference type="EMBL" id="CAJOBR010000176">
    <property type="protein sequence ID" value="CAF4476283.1"/>
    <property type="molecule type" value="Genomic_DNA"/>
</dbReference>
<dbReference type="EMBL" id="CAJOBQ010000431">
    <property type="protein sequence ID" value="CAF4353502.1"/>
    <property type="molecule type" value="Genomic_DNA"/>
</dbReference>
<dbReference type="Proteomes" id="UP000663872">
    <property type="component" value="Unassembled WGS sequence"/>
</dbReference>
<keyword evidence="12" id="KW-1185">Reference proteome</keyword>
<dbReference type="Proteomes" id="UP000663865">
    <property type="component" value="Unassembled WGS sequence"/>
</dbReference>
<dbReference type="Proteomes" id="UP000663873">
    <property type="component" value="Unassembled WGS sequence"/>
</dbReference>
<dbReference type="InterPro" id="IPR023213">
    <property type="entry name" value="CAT-like_dom_sf"/>
</dbReference>
<evidence type="ECO:0000313" key="3">
    <source>
        <dbReference type="EMBL" id="CAF3479941.1"/>
    </source>
</evidence>
<dbReference type="AlphaFoldDB" id="A0A820KG27"/>
<evidence type="ECO:0000313" key="10">
    <source>
        <dbReference type="EMBL" id="CAF4476283.1"/>
    </source>
</evidence>
<sequence length="490" mass="55839">MAHKVLSTFVLDGFEKLLCAHGGWETICHAAHLTGNRMKLMSNALAAIECLIKRHPRMRTRLRVEANSYFLDTLEYNPEYLSNDLFFSTIDSNESSWQYVVERRCNQDPYSTDGTLIFPLFHFMLLFNSNALETEDRFHLLLFESHCASDGRSGLVLVNDFLTLVTSSNLNPTSEPLNADILPMISNLIPRPFGPFYPILSFLGRHIYQRELRKLTRPRIPVKLNPLPDSQSSRFDVPQYYTKFLFSSSSSDLYVNMHKQCRLHEVTLNGPLLACLKLAIHHCFPLGDDTKLQPFPIGTAFDMRSRLPRSALTKTSVGVFIGVSEVKLRRSLSIRSARFWSLAKKCMVLTRNQLKSEGVPLVMNLLTDITTQDRSFARFTRSLPDGHHSELAFSNIGKYPFSCEYNHDEICLRGLHVINNSSVYRTTAVVFVTCAGDGQLDFSLAHEIDSDERAQQFLNVFLRLIEICANEKLCRRETTLDDLLNALSTH</sequence>
<evidence type="ECO:0000313" key="1">
    <source>
        <dbReference type="EMBL" id="CAF3345100.1"/>
    </source>
</evidence>
<dbReference type="EMBL" id="CAJOBP010000380">
    <property type="protein sequence ID" value="CAF4170409.1"/>
    <property type="molecule type" value="Genomic_DNA"/>
</dbReference>
<evidence type="ECO:0000313" key="7">
    <source>
        <dbReference type="EMBL" id="CAF4336834.1"/>
    </source>
</evidence>
<organism evidence="7 11">
    <name type="scientific">Rotaria socialis</name>
    <dbReference type="NCBI Taxonomy" id="392032"/>
    <lineage>
        <taxon>Eukaryota</taxon>
        <taxon>Metazoa</taxon>
        <taxon>Spiralia</taxon>
        <taxon>Gnathifera</taxon>
        <taxon>Rotifera</taxon>
        <taxon>Eurotatoria</taxon>
        <taxon>Bdelloidea</taxon>
        <taxon>Philodinida</taxon>
        <taxon>Philodinidae</taxon>
        <taxon>Rotaria</taxon>
    </lineage>
</organism>
<protein>
    <recommendedName>
        <fullName evidence="13">Alcohol acetyltransferase</fullName>
    </recommendedName>
</protein>
<evidence type="ECO:0000313" key="12">
    <source>
        <dbReference type="Proteomes" id="UP000663873"/>
    </source>
</evidence>
<reference evidence="7" key="1">
    <citation type="submission" date="2021-02" db="EMBL/GenBank/DDBJ databases">
        <authorList>
            <person name="Nowell W R."/>
        </authorList>
    </citation>
    <scope>NUCLEOTIDE SEQUENCE</scope>
</reference>
<dbReference type="EMBL" id="CAJNYU010001913">
    <property type="protein sequence ID" value="CAF3479941.1"/>
    <property type="molecule type" value="Genomic_DNA"/>
</dbReference>
<dbReference type="EMBL" id="CAJNYD010001532">
    <property type="protein sequence ID" value="CAF3345100.1"/>
    <property type="molecule type" value="Genomic_DNA"/>
</dbReference>
<dbReference type="InterPro" id="IPR052058">
    <property type="entry name" value="Alcohol_O-acetyltransferase"/>
</dbReference>
<evidence type="ECO:0000313" key="11">
    <source>
        <dbReference type="Proteomes" id="UP000663851"/>
    </source>
</evidence>
<dbReference type="Gene3D" id="3.30.559.10">
    <property type="entry name" value="Chloramphenicol acetyltransferase-like domain"/>
    <property type="match status" value="1"/>
</dbReference>
<dbReference type="EMBL" id="CAJOBO010001094">
    <property type="protein sequence ID" value="CAF4336834.1"/>
    <property type="molecule type" value="Genomic_DNA"/>
</dbReference>
<evidence type="ECO:0008006" key="13">
    <source>
        <dbReference type="Google" id="ProtNLM"/>
    </source>
</evidence>
<dbReference type="Proteomes" id="UP000663833">
    <property type="component" value="Unassembled WGS sequence"/>
</dbReference>
<evidence type="ECO:0000313" key="2">
    <source>
        <dbReference type="EMBL" id="CAF3429009.1"/>
    </source>
</evidence>
<proteinExistence type="predicted"/>
<evidence type="ECO:0000313" key="9">
    <source>
        <dbReference type="EMBL" id="CAF4463365.1"/>
    </source>
</evidence>
<dbReference type="Proteomes" id="UP000663825">
    <property type="component" value="Unassembled WGS sequence"/>
</dbReference>
<evidence type="ECO:0000313" key="8">
    <source>
        <dbReference type="EMBL" id="CAF4353502.1"/>
    </source>
</evidence>
<dbReference type="Proteomes" id="UP000663862">
    <property type="component" value="Unassembled WGS sequence"/>
</dbReference>
<dbReference type="EMBL" id="CAJNYV010006216">
    <property type="protein sequence ID" value="CAF3809865.1"/>
    <property type="molecule type" value="Genomic_DNA"/>
</dbReference>
<dbReference type="SUPFAM" id="SSF52777">
    <property type="entry name" value="CoA-dependent acyltransferases"/>
    <property type="match status" value="2"/>
</dbReference>
<dbReference type="Proteomes" id="UP000663838">
    <property type="component" value="Unassembled WGS sequence"/>
</dbReference>
<dbReference type="Proteomes" id="UP000663851">
    <property type="component" value="Unassembled WGS sequence"/>
</dbReference>
<dbReference type="Proteomes" id="UP000663848">
    <property type="component" value="Unassembled WGS sequence"/>
</dbReference>
<dbReference type="Proteomes" id="UP000663869">
    <property type="component" value="Unassembled WGS sequence"/>
</dbReference>
<dbReference type="EMBL" id="CAJNXB010005542">
    <property type="protein sequence ID" value="CAF3429009.1"/>
    <property type="molecule type" value="Genomic_DNA"/>
</dbReference>
<evidence type="ECO:0000313" key="6">
    <source>
        <dbReference type="EMBL" id="CAF4170409.1"/>
    </source>
</evidence>
<gene>
    <name evidence="3" type="ORF">FME351_LOCUS15422</name>
    <name evidence="4" type="ORF">GRG538_LOCUS26436</name>
    <name evidence="7" type="ORF">HFQ381_LOCUS15836</name>
    <name evidence="5" type="ORF">KIK155_LOCUS32924</name>
    <name evidence="1" type="ORF">LUA448_LOCUS12526</name>
    <name evidence="10" type="ORF">QYT958_LOCUS2649</name>
    <name evidence="2" type="ORF">TIS948_LOCUS30182</name>
    <name evidence="9" type="ORF">TOA249_LOCUS313</name>
    <name evidence="8" type="ORF">TSG867_LOCUS9714</name>
    <name evidence="6" type="ORF">UJA718_LOCUS4660</name>
</gene>
<evidence type="ECO:0000313" key="5">
    <source>
        <dbReference type="EMBL" id="CAF3809865.1"/>
    </source>
</evidence>
<dbReference type="EMBL" id="CAJOBS010000007">
    <property type="protein sequence ID" value="CAF4463365.1"/>
    <property type="molecule type" value="Genomic_DNA"/>
</dbReference>
<name>A0A820KG27_9BILA</name>
<accession>A0A820KG27</accession>
<dbReference type="PANTHER" id="PTHR28037">
    <property type="entry name" value="ALCOHOL O-ACETYLTRANSFERASE 1-RELATED"/>
    <property type="match status" value="1"/>
</dbReference>
<dbReference type="EMBL" id="CAJNYT010004589">
    <property type="protein sequence ID" value="CAF3671910.1"/>
    <property type="molecule type" value="Genomic_DNA"/>
</dbReference>